<keyword evidence="2" id="KW-0238">DNA-binding</keyword>
<comment type="caution">
    <text evidence="6">The sequence shown here is derived from an EMBL/GenBank/DDBJ whole genome shotgun (WGS) entry which is preliminary data.</text>
</comment>
<name>A0ABW8NH28_9GAMM</name>
<dbReference type="InterPro" id="IPR000835">
    <property type="entry name" value="HTH_MarR-typ"/>
</dbReference>
<evidence type="ECO:0000256" key="4">
    <source>
        <dbReference type="SAM" id="MobiDB-lite"/>
    </source>
</evidence>
<evidence type="ECO:0000256" key="2">
    <source>
        <dbReference type="ARBA" id="ARBA00023125"/>
    </source>
</evidence>
<evidence type="ECO:0000256" key="3">
    <source>
        <dbReference type="ARBA" id="ARBA00023163"/>
    </source>
</evidence>
<evidence type="ECO:0000256" key="1">
    <source>
        <dbReference type="ARBA" id="ARBA00023015"/>
    </source>
</evidence>
<accession>A0ABW8NH28</accession>
<proteinExistence type="predicted"/>
<keyword evidence="7" id="KW-1185">Reference proteome</keyword>
<dbReference type="PRINTS" id="PR00598">
    <property type="entry name" value="HTHMARR"/>
</dbReference>
<dbReference type="PANTHER" id="PTHR42756">
    <property type="entry name" value="TRANSCRIPTIONAL REGULATOR, MARR"/>
    <property type="match status" value="1"/>
</dbReference>
<sequence length="196" mass="21937">MHTPPDQWASDEPIEEEQLDSSQRSVKFWDNISVSGEPPEIAAIYMAPAHLIRRSHQISVALFADELGEYGLTSVQYASLLAIRDHGGIDQRGLGNIVAIDRSTVATMLKGLENKGLVRRLTPPENLRVKQLYITDAGNQLLRKTVEQISRIQQRLLAPLSAEEQDVFMALLSKLVHVNNKFSRVPLKLKMNDSAE</sequence>
<evidence type="ECO:0000313" key="7">
    <source>
        <dbReference type="Proteomes" id="UP001620597"/>
    </source>
</evidence>
<gene>
    <name evidence="6" type="ORF">WG929_07525</name>
</gene>
<dbReference type="InterPro" id="IPR036388">
    <property type="entry name" value="WH-like_DNA-bd_sf"/>
</dbReference>
<protein>
    <submittedName>
        <fullName evidence="6">MarR family transcriptional regulator</fullName>
    </submittedName>
</protein>
<dbReference type="PANTHER" id="PTHR42756:SF1">
    <property type="entry name" value="TRANSCRIPTIONAL REPRESSOR OF EMRAB OPERON"/>
    <property type="match status" value="1"/>
</dbReference>
<dbReference type="Proteomes" id="UP001620597">
    <property type="component" value="Unassembled WGS sequence"/>
</dbReference>
<feature type="domain" description="HTH marR-type" evidence="5">
    <location>
        <begin position="48"/>
        <end position="177"/>
    </location>
</feature>
<dbReference type="SMART" id="SM00347">
    <property type="entry name" value="HTH_MARR"/>
    <property type="match status" value="1"/>
</dbReference>
<dbReference type="InterPro" id="IPR036390">
    <property type="entry name" value="WH_DNA-bd_sf"/>
</dbReference>
<keyword evidence="1" id="KW-0805">Transcription regulation</keyword>
<keyword evidence="3" id="KW-0804">Transcription</keyword>
<dbReference type="PROSITE" id="PS50995">
    <property type="entry name" value="HTH_MARR_2"/>
    <property type="match status" value="1"/>
</dbReference>
<dbReference type="Gene3D" id="1.10.10.10">
    <property type="entry name" value="Winged helix-like DNA-binding domain superfamily/Winged helix DNA-binding domain"/>
    <property type="match status" value="1"/>
</dbReference>
<reference evidence="6 7" key="1">
    <citation type="submission" date="2024-03" db="EMBL/GenBank/DDBJ databases">
        <title>High-quality draft genome sequence of Oceanobacter sp. wDCs-4.</title>
        <authorList>
            <person name="Dong C."/>
        </authorList>
    </citation>
    <scope>NUCLEOTIDE SEQUENCE [LARGE SCALE GENOMIC DNA]</scope>
    <source>
        <strain evidence="7">wDCs-4</strain>
    </source>
</reference>
<dbReference type="SUPFAM" id="SSF46785">
    <property type="entry name" value="Winged helix' DNA-binding domain"/>
    <property type="match status" value="1"/>
</dbReference>
<dbReference type="RefSeq" id="WP_416205557.1">
    <property type="nucleotide sequence ID" value="NZ_JBBKTX010000007.1"/>
</dbReference>
<dbReference type="EMBL" id="JBBKTX010000007">
    <property type="protein sequence ID" value="MFK4752255.1"/>
    <property type="molecule type" value="Genomic_DNA"/>
</dbReference>
<evidence type="ECO:0000259" key="5">
    <source>
        <dbReference type="PROSITE" id="PS50995"/>
    </source>
</evidence>
<dbReference type="Pfam" id="PF01047">
    <property type="entry name" value="MarR"/>
    <property type="match status" value="1"/>
</dbReference>
<organism evidence="6 7">
    <name type="scientific">Oceanobacter antarcticus</name>
    <dbReference type="NCBI Taxonomy" id="3133425"/>
    <lineage>
        <taxon>Bacteria</taxon>
        <taxon>Pseudomonadati</taxon>
        <taxon>Pseudomonadota</taxon>
        <taxon>Gammaproteobacteria</taxon>
        <taxon>Oceanospirillales</taxon>
        <taxon>Oceanospirillaceae</taxon>
        <taxon>Oceanobacter</taxon>
    </lineage>
</organism>
<feature type="region of interest" description="Disordered" evidence="4">
    <location>
        <begin position="1"/>
        <end position="23"/>
    </location>
</feature>
<evidence type="ECO:0000313" key="6">
    <source>
        <dbReference type="EMBL" id="MFK4752255.1"/>
    </source>
</evidence>